<protein>
    <submittedName>
        <fullName evidence="1">Uncharacterized protein</fullName>
    </submittedName>
</protein>
<dbReference type="AlphaFoldDB" id="A0A0F9M3Z1"/>
<proteinExistence type="predicted"/>
<evidence type="ECO:0000313" key="1">
    <source>
        <dbReference type="EMBL" id="KKN02105.1"/>
    </source>
</evidence>
<reference evidence="1" key="1">
    <citation type="journal article" date="2015" name="Nature">
        <title>Complex archaea that bridge the gap between prokaryotes and eukaryotes.</title>
        <authorList>
            <person name="Spang A."/>
            <person name="Saw J.H."/>
            <person name="Jorgensen S.L."/>
            <person name="Zaremba-Niedzwiedzka K."/>
            <person name="Martijn J."/>
            <person name="Lind A.E."/>
            <person name="van Eijk R."/>
            <person name="Schleper C."/>
            <person name="Guy L."/>
            <person name="Ettema T.J."/>
        </authorList>
    </citation>
    <scope>NUCLEOTIDE SEQUENCE</scope>
</reference>
<organism evidence="1">
    <name type="scientific">marine sediment metagenome</name>
    <dbReference type="NCBI Taxonomy" id="412755"/>
    <lineage>
        <taxon>unclassified sequences</taxon>
        <taxon>metagenomes</taxon>
        <taxon>ecological metagenomes</taxon>
    </lineage>
</organism>
<sequence>MSIFAVGDPCMRCNALPCRCPAWQYTPQPHRCPVCEGRGHLPTGFYTSTNPDGSSSSGGTAPEMCQTCSGQGIIWR</sequence>
<comment type="caution">
    <text evidence="1">The sequence shown here is derived from an EMBL/GenBank/DDBJ whole genome shotgun (WGS) entry which is preliminary data.</text>
</comment>
<name>A0A0F9M3Z1_9ZZZZ</name>
<accession>A0A0F9M3Z1</accession>
<dbReference type="EMBL" id="LAZR01005183">
    <property type="protein sequence ID" value="KKN02105.1"/>
    <property type="molecule type" value="Genomic_DNA"/>
</dbReference>
<gene>
    <name evidence="1" type="ORF">LCGC14_1121080</name>
</gene>